<dbReference type="PANTHER" id="PTHR19353">
    <property type="entry name" value="FATTY ACID DESATURASE 2"/>
    <property type="match status" value="1"/>
</dbReference>
<dbReference type="PIRSF" id="PIRSF015921">
    <property type="entry name" value="FA_sphinglp_des"/>
    <property type="match status" value="1"/>
</dbReference>
<feature type="domain" description="Fatty acid desaturase" evidence="2">
    <location>
        <begin position="67"/>
        <end position="338"/>
    </location>
</feature>
<keyword evidence="4" id="KW-1185">Reference proteome</keyword>
<evidence type="ECO:0000313" key="4">
    <source>
        <dbReference type="Proteomes" id="UP000192796"/>
    </source>
</evidence>
<dbReference type="GO" id="GO:0016717">
    <property type="term" value="F:oxidoreductase activity, acting on paired donors, with oxidation of a pair of donors resulting in the reduction of molecular oxygen to two molecules of water"/>
    <property type="evidence" value="ECO:0007669"/>
    <property type="project" value="TreeGrafter"/>
</dbReference>
<proteinExistence type="predicted"/>
<protein>
    <submittedName>
        <fullName evidence="3">Fatty acid desaturase</fullName>
    </submittedName>
</protein>
<feature type="transmembrane region" description="Helical" evidence="1">
    <location>
        <begin position="39"/>
        <end position="60"/>
    </location>
</feature>
<dbReference type="GO" id="GO:0008610">
    <property type="term" value="P:lipid biosynthetic process"/>
    <property type="evidence" value="ECO:0007669"/>
    <property type="project" value="UniProtKB-ARBA"/>
</dbReference>
<evidence type="ECO:0000256" key="1">
    <source>
        <dbReference type="SAM" id="Phobius"/>
    </source>
</evidence>
<name>A0A1V9FMY8_9BACT</name>
<dbReference type="AlphaFoldDB" id="A0A1V9FMY8"/>
<feature type="transmembrane region" description="Helical" evidence="1">
    <location>
        <begin position="66"/>
        <end position="89"/>
    </location>
</feature>
<dbReference type="InterPro" id="IPR005804">
    <property type="entry name" value="FA_desaturase_dom"/>
</dbReference>
<dbReference type="STRING" id="1703345.A3860_36055"/>
<keyword evidence="1" id="KW-0472">Membrane</keyword>
<dbReference type="GO" id="GO:0016020">
    <property type="term" value="C:membrane"/>
    <property type="evidence" value="ECO:0007669"/>
    <property type="project" value="TreeGrafter"/>
</dbReference>
<dbReference type="CDD" id="cd03506">
    <property type="entry name" value="Delta6-FADS-like"/>
    <property type="match status" value="1"/>
</dbReference>
<reference evidence="3 4" key="1">
    <citation type="submission" date="2016-03" db="EMBL/GenBank/DDBJ databases">
        <title>Niastella vici sp. nov., isolated from farmland soil.</title>
        <authorList>
            <person name="Chen L."/>
            <person name="Wang D."/>
            <person name="Yang S."/>
            <person name="Wang G."/>
        </authorList>
    </citation>
    <scope>NUCLEOTIDE SEQUENCE [LARGE SCALE GENOMIC DNA]</scope>
    <source>
        <strain evidence="3 4">DJ57</strain>
    </source>
</reference>
<dbReference type="Pfam" id="PF00487">
    <property type="entry name" value="FA_desaturase"/>
    <property type="match status" value="1"/>
</dbReference>
<evidence type="ECO:0000259" key="2">
    <source>
        <dbReference type="Pfam" id="PF00487"/>
    </source>
</evidence>
<feature type="transmembrane region" description="Helical" evidence="1">
    <location>
        <begin position="213"/>
        <end position="232"/>
    </location>
</feature>
<dbReference type="PANTHER" id="PTHR19353:SF19">
    <property type="entry name" value="DELTA(5) FATTY ACID DESATURASE C-RELATED"/>
    <property type="match status" value="1"/>
</dbReference>
<feature type="transmembrane region" description="Helical" evidence="1">
    <location>
        <begin position="101"/>
        <end position="120"/>
    </location>
</feature>
<dbReference type="EMBL" id="LVYD01000073">
    <property type="protein sequence ID" value="OQP59700.1"/>
    <property type="molecule type" value="Genomic_DNA"/>
</dbReference>
<sequence>MKTIKFKSDEAWQKKFAAAVRSNVNNYFKENGISTKGNFTLLTQTVGMLSLYIIPFVLLLTISMNIWASILLVITMGIGMAGIGMCVMHDAVHGSYSSKEWINRIFGGTMYLLGSNVFTWKVQHNMMHHAYTNIDGCDEDIAGKGPIRLSQYASLKKIHRYQYIHAFFFYGLLTFAKLINDFTQLAEYNREGITVKYHINPVQEYIKMVVIKLIYLFTFIGLPIIFTSYAWWQVLLGFFFMHWTAGCILSTIFQMAHVVEGAQQFKPDANGVIHSEWAVHELQTTADFARNNLILNWYIGGLNFQIEHHLFPNICHVHYRKIAPIVERTAREFNVPYNLKPSFIAALRSHIRRLKLLGTQPEKTGDQVKDQT</sequence>
<accession>A0A1V9FMY8</accession>
<organism evidence="3 4">
    <name type="scientific">Niastella vici</name>
    <dbReference type="NCBI Taxonomy" id="1703345"/>
    <lineage>
        <taxon>Bacteria</taxon>
        <taxon>Pseudomonadati</taxon>
        <taxon>Bacteroidota</taxon>
        <taxon>Chitinophagia</taxon>
        <taxon>Chitinophagales</taxon>
        <taxon>Chitinophagaceae</taxon>
        <taxon>Niastella</taxon>
    </lineage>
</organism>
<feature type="transmembrane region" description="Helical" evidence="1">
    <location>
        <begin position="161"/>
        <end position="180"/>
    </location>
</feature>
<dbReference type="InterPro" id="IPR012171">
    <property type="entry name" value="Fatty_acid_desaturase"/>
</dbReference>
<keyword evidence="1" id="KW-0812">Transmembrane</keyword>
<keyword evidence="1" id="KW-1133">Transmembrane helix</keyword>
<dbReference type="RefSeq" id="WP_081154092.1">
    <property type="nucleotide sequence ID" value="NZ_LVYD01000073.1"/>
</dbReference>
<comment type="caution">
    <text evidence="3">The sequence shown here is derived from an EMBL/GenBank/DDBJ whole genome shotgun (WGS) entry which is preliminary data.</text>
</comment>
<gene>
    <name evidence="3" type="ORF">A3860_36055</name>
</gene>
<dbReference type="Proteomes" id="UP000192796">
    <property type="component" value="Unassembled WGS sequence"/>
</dbReference>
<dbReference type="OrthoDB" id="104711at2"/>
<evidence type="ECO:0000313" key="3">
    <source>
        <dbReference type="EMBL" id="OQP59700.1"/>
    </source>
</evidence>